<keyword evidence="1" id="KW-1133">Transmembrane helix</keyword>
<name>A0A8J9ZKZ3_BRALA</name>
<dbReference type="EMBL" id="OV696688">
    <property type="protein sequence ID" value="CAH1256538.1"/>
    <property type="molecule type" value="Genomic_DNA"/>
</dbReference>
<dbReference type="Proteomes" id="UP000838412">
    <property type="component" value="Chromosome 3"/>
</dbReference>
<dbReference type="AlphaFoldDB" id="A0A8J9ZKZ3"/>
<protein>
    <submittedName>
        <fullName evidence="2">Hypp1677 protein</fullName>
    </submittedName>
</protein>
<accession>A0A8J9ZKZ3</accession>
<evidence type="ECO:0000313" key="3">
    <source>
        <dbReference type="Proteomes" id="UP000838412"/>
    </source>
</evidence>
<gene>
    <name evidence="2" type="primary">Hypp1677</name>
    <name evidence="2" type="ORF">BLAG_LOCUS14809</name>
</gene>
<organism evidence="2 3">
    <name type="scientific">Branchiostoma lanceolatum</name>
    <name type="common">Common lancelet</name>
    <name type="synonym">Amphioxus lanceolatum</name>
    <dbReference type="NCBI Taxonomy" id="7740"/>
    <lineage>
        <taxon>Eukaryota</taxon>
        <taxon>Metazoa</taxon>
        <taxon>Chordata</taxon>
        <taxon>Cephalochordata</taxon>
        <taxon>Leptocardii</taxon>
        <taxon>Amphioxiformes</taxon>
        <taxon>Branchiostomatidae</taxon>
        <taxon>Branchiostoma</taxon>
    </lineage>
</organism>
<evidence type="ECO:0000256" key="1">
    <source>
        <dbReference type="SAM" id="Phobius"/>
    </source>
</evidence>
<keyword evidence="3" id="KW-1185">Reference proteome</keyword>
<keyword evidence="1" id="KW-0812">Transmembrane</keyword>
<evidence type="ECO:0000313" key="2">
    <source>
        <dbReference type="EMBL" id="CAH1256538.1"/>
    </source>
</evidence>
<feature type="transmembrane region" description="Helical" evidence="1">
    <location>
        <begin position="47"/>
        <end position="66"/>
    </location>
</feature>
<sequence>MNQSLCACVLRGVTCDPNPPPPALTENMSIFSISYGRIKPRPPDRPMLSTLVTYILLVACITVVMVTKYDQLTSAIPSIIAVPLQRSRVGETTGMTSYHC</sequence>
<proteinExistence type="predicted"/>
<reference evidence="2" key="1">
    <citation type="submission" date="2022-01" db="EMBL/GenBank/DDBJ databases">
        <authorList>
            <person name="Braso-Vives M."/>
        </authorList>
    </citation>
    <scope>NUCLEOTIDE SEQUENCE</scope>
</reference>
<keyword evidence="1" id="KW-0472">Membrane</keyword>